<keyword evidence="2" id="KW-1185">Reference proteome</keyword>
<dbReference type="Proteomes" id="UP000544054">
    <property type="component" value="Unassembled WGS sequence"/>
</dbReference>
<protein>
    <submittedName>
        <fullName evidence="1">Helix-turn-helix domain-containing protein</fullName>
    </submittedName>
</protein>
<name>A0A7Y0AL25_9FLAO</name>
<comment type="caution">
    <text evidence="1">The sequence shown here is derived from an EMBL/GenBank/DDBJ whole genome shotgun (WGS) entry which is preliminary data.</text>
</comment>
<proteinExistence type="predicted"/>
<organism evidence="1 2">
    <name type="scientific">Chryseobacterium antibioticum</name>
    <dbReference type="NCBI Taxonomy" id="2728847"/>
    <lineage>
        <taxon>Bacteria</taxon>
        <taxon>Pseudomonadati</taxon>
        <taxon>Bacteroidota</taxon>
        <taxon>Flavobacteriia</taxon>
        <taxon>Flavobacteriales</taxon>
        <taxon>Weeksellaceae</taxon>
        <taxon>Chryseobacterium group</taxon>
        <taxon>Chryseobacterium</taxon>
    </lineage>
</organism>
<evidence type="ECO:0000313" key="1">
    <source>
        <dbReference type="EMBL" id="NML69137.1"/>
    </source>
</evidence>
<sequence>MEKMMPNYKLIYGDIIKKKYPHKKLQCHTILNKEQLSVLDVIKLNDIIFDSTHKEAGIFNQMLRSYDQSAILEILDYQKANKLNNTQLALEFKLSRNSISKWKKIFVA</sequence>
<dbReference type="RefSeq" id="WP_169233705.1">
    <property type="nucleotide sequence ID" value="NZ_JABBGI010000005.1"/>
</dbReference>
<gene>
    <name evidence="1" type="ORF">HHL23_04945</name>
</gene>
<reference evidence="1 2" key="1">
    <citation type="submission" date="2020-04" db="EMBL/GenBank/DDBJ databases">
        <title>Chryseobacterium sp. RP-3-3 sp. nov., isolated from Jeju soil.</title>
        <authorList>
            <person name="Dahal R.H."/>
        </authorList>
    </citation>
    <scope>NUCLEOTIDE SEQUENCE [LARGE SCALE GENOMIC DNA]</scope>
    <source>
        <strain evidence="1 2">RP-3-3</strain>
    </source>
</reference>
<accession>A0A7Y0AL25</accession>
<evidence type="ECO:0000313" key="2">
    <source>
        <dbReference type="Proteomes" id="UP000544054"/>
    </source>
</evidence>
<dbReference type="AlphaFoldDB" id="A0A7Y0AL25"/>
<dbReference type="EMBL" id="JABBGI010000005">
    <property type="protein sequence ID" value="NML69137.1"/>
    <property type="molecule type" value="Genomic_DNA"/>
</dbReference>